<dbReference type="InterPro" id="IPR017996">
    <property type="entry name" value="MRJP/yellow-related"/>
</dbReference>
<dbReference type="GO" id="GO:0005576">
    <property type="term" value="C:extracellular region"/>
    <property type="evidence" value="ECO:0007669"/>
    <property type="project" value="TreeGrafter"/>
</dbReference>
<keyword evidence="3" id="KW-1185">Reference proteome</keyword>
<evidence type="ECO:0000313" key="2">
    <source>
        <dbReference type="EMBL" id="CAG5043102.1"/>
    </source>
</evidence>
<dbReference type="AlphaFoldDB" id="A0A8S3Y050"/>
<dbReference type="Pfam" id="PF03022">
    <property type="entry name" value="MRJP"/>
    <property type="match status" value="1"/>
</dbReference>
<name>A0A8S3Y050_PARAO</name>
<dbReference type="Proteomes" id="UP000691718">
    <property type="component" value="Unassembled WGS sequence"/>
</dbReference>
<keyword evidence="1" id="KW-0732">Signal</keyword>
<organism evidence="2 3">
    <name type="scientific">Parnassius apollo</name>
    <name type="common">Apollo butterfly</name>
    <name type="synonym">Papilio apollo</name>
    <dbReference type="NCBI Taxonomy" id="110799"/>
    <lineage>
        <taxon>Eukaryota</taxon>
        <taxon>Metazoa</taxon>
        <taxon>Ecdysozoa</taxon>
        <taxon>Arthropoda</taxon>
        <taxon>Hexapoda</taxon>
        <taxon>Insecta</taxon>
        <taxon>Pterygota</taxon>
        <taxon>Neoptera</taxon>
        <taxon>Endopterygota</taxon>
        <taxon>Lepidoptera</taxon>
        <taxon>Glossata</taxon>
        <taxon>Ditrysia</taxon>
        <taxon>Papilionoidea</taxon>
        <taxon>Papilionidae</taxon>
        <taxon>Parnassiinae</taxon>
        <taxon>Parnassini</taxon>
        <taxon>Parnassius</taxon>
        <taxon>Parnassius</taxon>
    </lineage>
</organism>
<gene>
    <name evidence="2" type="ORF">PAPOLLO_LOCUS22602</name>
</gene>
<evidence type="ECO:0000256" key="1">
    <source>
        <dbReference type="ARBA" id="ARBA00022729"/>
    </source>
</evidence>
<comment type="caution">
    <text evidence="2">The sequence shown here is derived from an EMBL/GenBank/DDBJ whole genome shotgun (WGS) entry which is preliminary data.</text>
</comment>
<protein>
    <submittedName>
        <fullName evidence="2">(apollo) hypothetical protein</fullName>
    </submittedName>
</protein>
<dbReference type="PANTHER" id="PTHR10009:SF11">
    <property type="entry name" value="RH54244P"/>
    <property type="match status" value="1"/>
</dbReference>
<dbReference type="OrthoDB" id="7776143at2759"/>
<dbReference type="PANTHER" id="PTHR10009">
    <property type="entry name" value="PROTEIN YELLOW-RELATED"/>
    <property type="match status" value="1"/>
</dbReference>
<dbReference type="EMBL" id="CAJQZP010001393">
    <property type="protein sequence ID" value="CAG5043102.1"/>
    <property type="molecule type" value="Genomic_DNA"/>
</dbReference>
<reference evidence="2" key="1">
    <citation type="submission" date="2021-04" db="EMBL/GenBank/DDBJ databases">
        <authorList>
            <person name="Tunstrom K."/>
        </authorList>
    </citation>
    <scope>NUCLEOTIDE SEQUENCE</scope>
</reference>
<accession>A0A8S3Y050</accession>
<evidence type="ECO:0000313" key="3">
    <source>
        <dbReference type="Proteomes" id="UP000691718"/>
    </source>
</evidence>
<sequence length="220" mass="24939">MGSGAIIVYDLRNDMTWRIESPLFQHQQIASVYKIGGVEFFWNDGVSSVALSQKKREGYRDLYCHSTSSTKLLRISTKLLRNPYVNPEEIRNGIKIVGEQGSQSTACDYDAGTNVLFFTQLSKNGVGCWNLDRKFTEENTPLLVSDCNVLEYPNDIKVDPDGNVWILSDRQSRFLYDQMNFEQTNFRVLTARASTLISGSRCHMTPLEKAISYIKSPKSA</sequence>
<proteinExistence type="predicted"/>